<dbReference type="InterPro" id="IPR023393">
    <property type="entry name" value="START-like_dom_sf"/>
</dbReference>
<name>A0A8J3YGU7_9ACTN</name>
<dbReference type="Pfam" id="PF10604">
    <property type="entry name" value="Polyketide_cyc2"/>
    <property type="match status" value="1"/>
</dbReference>
<dbReference type="InterPro" id="IPR019587">
    <property type="entry name" value="Polyketide_cyclase/dehydratase"/>
</dbReference>
<sequence length="188" mass="20169">MSEISVDLLVAAPADAVWKVIGPGFARIGEWSTAVVTSTAVPRDAADTRVPAAGASAAGRVCDTGLRLVPRITETLVAYDDAARTLTYEAGGMPSFVTLARNTWSVTPMDETRCRVSLRARFDTRGPLGLLGRWVILAQARRAARHLAEDLRHVAETGTPSPRKRRQLRAGRPAGPSATSPPCWRAEV</sequence>
<feature type="region of interest" description="Disordered" evidence="1">
    <location>
        <begin position="153"/>
        <end position="188"/>
    </location>
</feature>
<dbReference type="CDD" id="cd07821">
    <property type="entry name" value="PYR_PYL_RCAR_like"/>
    <property type="match status" value="1"/>
</dbReference>
<reference evidence="2" key="1">
    <citation type="submission" date="2021-01" db="EMBL/GenBank/DDBJ databases">
        <title>Whole genome shotgun sequence of Virgisporangium aliadipatigenens NBRC 105644.</title>
        <authorList>
            <person name="Komaki H."/>
            <person name="Tamura T."/>
        </authorList>
    </citation>
    <scope>NUCLEOTIDE SEQUENCE</scope>
    <source>
        <strain evidence="2">NBRC 105644</strain>
    </source>
</reference>
<gene>
    <name evidence="2" type="ORF">Val02_08540</name>
</gene>
<proteinExistence type="predicted"/>
<keyword evidence="3" id="KW-1185">Reference proteome</keyword>
<evidence type="ECO:0008006" key="4">
    <source>
        <dbReference type="Google" id="ProtNLM"/>
    </source>
</evidence>
<evidence type="ECO:0000313" key="2">
    <source>
        <dbReference type="EMBL" id="GIJ43968.1"/>
    </source>
</evidence>
<dbReference type="Proteomes" id="UP000619260">
    <property type="component" value="Unassembled WGS sequence"/>
</dbReference>
<organism evidence="2 3">
    <name type="scientific">Virgisporangium aliadipatigenens</name>
    <dbReference type="NCBI Taxonomy" id="741659"/>
    <lineage>
        <taxon>Bacteria</taxon>
        <taxon>Bacillati</taxon>
        <taxon>Actinomycetota</taxon>
        <taxon>Actinomycetes</taxon>
        <taxon>Micromonosporales</taxon>
        <taxon>Micromonosporaceae</taxon>
        <taxon>Virgisporangium</taxon>
    </lineage>
</organism>
<dbReference type="Gene3D" id="3.30.530.20">
    <property type="match status" value="1"/>
</dbReference>
<dbReference type="SUPFAM" id="SSF55961">
    <property type="entry name" value="Bet v1-like"/>
    <property type="match status" value="1"/>
</dbReference>
<protein>
    <recommendedName>
        <fullName evidence="4">Polyketide cyclase / dehydrase and lipid transport</fullName>
    </recommendedName>
</protein>
<comment type="caution">
    <text evidence="2">The sequence shown here is derived from an EMBL/GenBank/DDBJ whole genome shotgun (WGS) entry which is preliminary data.</text>
</comment>
<evidence type="ECO:0000313" key="3">
    <source>
        <dbReference type="Proteomes" id="UP000619260"/>
    </source>
</evidence>
<dbReference type="AlphaFoldDB" id="A0A8J3YGU7"/>
<accession>A0A8J3YGU7</accession>
<dbReference type="EMBL" id="BOPF01000003">
    <property type="protein sequence ID" value="GIJ43968.1"/>
    <property type="molecule type" value="Genomic_DNA"/>
</dbReference>
<dbReference type="RefSeq" id="WP_203897561.1">
    <property type="nucleotide sequence ID" value="NZ_BOPF01000003.1"/>
</dbReference>
<evidence type="ECO:0000256" key="1">
    <source>
        <dbReference type="SAM" id="MobiDB-lite"/>
    </source>
</evidence>